<evidence type="ECO:0000256" key="1">
    <source>
        <dbReference type="SAM" id="MobiDB-lite"/>
    </source>
</evidence>
<protein>
    <submittedName>
        <fullName evidence="2">Uncharacterized protein</fullName>
    </submittedName>
</protein>
<dbReference type="AlphaFoldDB" id="A0A401PAP0"/>
<sequence length="88" mass="9547">MQSHIDNRHGGNEVGGVIEEEGLRGGGLKRRHICKANRGKGGVRSLDGEEKGHQPTEGKKQLNDDEPLQQGSGESDEAGRCRESWVNS</sequence>
<feature type="compositionally biased region" description="Basic and acidic residues" evidence="1">
    <location>
        <begin position="1"/>
        <end position="11"/>
    </location>
</feature>
<organism evidence="2 3">
    <name type="scientific">Scyliorhinus torazame</name>
    <name type="common">Cloudy catshark</name>
    <name type="synonym">Catulus torazame</name>
    <dbReference type="NCBI Taxonomy" id="75743"/>
    <lineage>
        <taxon>Eukaryota</taxon>
        <taxon>Metazoa</taxon>
        <taxon>Chordata</taxon>
        <taxon>Craniata</taxon>
        <taxon>Vertebrata</taxon>
        <taxon>Chondrichthyes</taxon>
        <taxon>Elasmobranchii</taxon>
        <taxon>Galeomorphii</taxon>
        <taxon>Galeoidea</taxon>
        <taxon>Carcharhiniformes</taxon>
        <taxon>Scyliorhinidae</taxon>
        <taxon>Scyliorhinus</taxon>
    </lineage>
</organism>
<keyword evidence="3" id="KW-1185">Reference proteome</keyword>
<comment type="caution">
    <text evidence="2">The sequence shown here is derived from an EMBL/GenBank/DDBJ whole genome shotgun (WGS) entry which is preliminary data.</text>
</comment>
<name>A0A401PAP0_SCYTO</name>
<feature type="compositionally biased region" description="Basic residues" evidence="1">
    <location>
        <begin position="27"/>
        <end position="38"/>
    </location>
</feature>
<proteinExistence type="predicted"/>
<evidence type="ECO:0000313" key="3">
    <source>
        <dbReference type="Proteomes" id="UP000288216"/>
    </source>
</evidence>
<evidence type="ECO:0000313" key="2">
    <source>
        <dbReference type="EMBL" id="GCB70164.1"/>
    </source>
</evidence>
<feature type="region of interest" description="Disordered" evidence="1">
    <location>
        <begin position="1"/>
        <end position="88"/>
    </location>
</feature>
<accession>A0A401PAP0</accession>
<dbReference type="EMBL" id="BFAA01001774">
    <property type="protein sequence ID" value="GCB70164.1"/>
    <property type="molecule type" value="Genomic_DNA"/>
</dbReference>
<gene>
    <name evidence="2" type="ORF">scyTo_0005619</name>
</gene>
<dbReference type="Proteomes" id="UP000288216">
    <property type="component" value="Unassembled WGS sequence"/>
</dbReference>
<feature type="compositionally biased region" description="Basic and acidic residues" evidence="1">
    <location>
        <begin position="77"/>
        <end position="88"/>
    </location>
</feature>
<feature type="compositionally biased region" description="Basic and acidic residues" evidence="1">
    <location>
        <begin position="46"/>
        <end position="63"/>
    </location>
</feature>
<reference evidence="2 3" key="1">
    <citation type="journal article" date="2018" name="Nat. Ecol. Evol.">
        <title>Shark genomes provide insights into elasmobranch evolution and the origin of vertebrates.</title>
        <authorList>
            <person name="Hara Y"/>
            <person name="Yamaguchi K"/>
            <person name="Onimaru K"/>
            <person name="Kadota M"/>
            <person name="Koyanagi M"/>
            <person name="Keeley SD"/>
            <person name="Tatsumi K"/>
            <person name="Tanaka K"/>
            <person name="Motone F"/>
            <person name="Kageyama Y"/>
            <person name="Nozu R"/>
            <person name="Adachi N"/>
            <person name="Nishimura O"/>
            <person name="Nakagawa R"/>
            <person name="Tanegashima C"/>
            <person name="Kiyatake I"/>
            <person name="Matsumoto R"/>
            <person name="Murakumo K"/>
            <person name="Nishida K"/>
            <person name="Terakita A"/>
            <person name="Kuratani S"/>
            <person name="Sato K"/>
            <person name="Hyodo S Kuraku.S."/>
        </authorList>
    </citation>
    <scope>NUCLEOTIDE SEQUENCE [LARGE SCALE GENOMIC DNA]</scope>
</reference>